<evidence type="ECO:0000259" key="1">
    <source>
        <dbReference type="SMART" id="SM00731"/>
    </source>
</evidence>
<accession>A0AA41W882</accession>
<dbReference type="InterPro" id="IPR006640">
    <property type="entry name" value="SprT-like_domain"/>
</dbReference>
<dbReference type="GO" id="GO:0008237">
    <property type="term" value="F:metallopeptidase activity"/>
    <property type="evidence" value="ECO:0007669"/>
    <property type="project" value="UniProtKB-KW"/>
</dbReference>
<keyword evidence="2" id="KW-0378">Hydrolase</keyword>
<sequence>MAKSPQAMNFDRCRELAESHWRVPLEAKMQQLIERASRQFAHEFTTPELHFNQRGTCAGSARLNTQEMRLNPVLLEAQPDCFVSDIMPHELAHLLVHQYYGRVPPHGAQWQHMMAEVFGVKPARTHRLDVTDVQGQTFAYECGCQRHSLTIRRHNKIERGATYRCRKCGEALARAA</sequence>
<dbReference type="Pfam" id="PF10263">
    <property type="entry name" value="SprT-like"/>
    <property type="match status" value="1"/>
</dbReference>
<name>A0AA41W882_9GAMM</name>
<evidence type="ECO:0000313" key="3">
    <source>
        <dbReference type="Proteomes" id="UP001165393"/>
    </source>
</evidence>
<dbReference type="AlphaFoldDB" id="A0AA41W882"/>
<dbReference type="InterPro" id="IPR035240">
    <property type="entry name" value="SprT_Zn_ribbon"/>
</dbReference>
<dbReference type="Gene3D" id="3.30.2010.10">
    <property type="entry name" value="Metalloproteases ('zincins'), catalytic domain"/>
    <property type="match status" value="1"/>
</dbReference>
<keyword evidence="2" id="KW-0645">Protease</keyword>
<proteinExistence type="predicted"/>
<dbReference type="NCBIfam" id="NF003421">
    <property type="entry name" value="PRK04860.1"/>
    <property type="match status" value="1"/>
</dbReference>
<dbReference type="SMART" id="SM00731">
    <property type="entry name" value="SprT"/>
    <property type="match status" value="1"/>
</dbReference>
<reference evidence="2 3" key="1">
    <citation type="journal article" date="2013" name="Antonie Van Leeuwenhoek">
        <title>Echinimonas agarilytica gen. nov., sp. nov., a new gammaproteobacterium isolated from the sea urchin Strongylocentrotus intermedius.</title>
        <authorList>
            <person name="Nedashkovskaya O.I."/>
            <person name="Stenkova A.M."/>
            <person name="Zhukova N.V."/>
            <person name="Van Trappen S."/>
            <person name="Lee J.S."/>
            <person name="Kim S.B."/>
        </authorList>
    </citation>
    <scope>NUCLEOTIDE SEQUENCE [LARGE SCALE GENOMIC DNA]</scope>
    <source>
        <strain evidence="2 3">KMM 6351</strain>
    </source>
</reference>
<dbReference type="GO" id="GO:0006950">
    <property type="term" value="P:response to stress"/>
    <property type="evidence" value="ECO:0007669"/>
    <property type="project" value="UniProtKB-ARBA"/>
</dbReference>
<dbReference type="PANTHER" id="PTHR38773">
    <property type="entry name" value="PROTEIN SPRT"/>
    <property type="match status" value="1"/>
</dbReference>
<evidence type="ECO:0000313" key="2">
    <source>
        <dbReference type="EMBL" id="MCM2680069.1"/>
    </source>
</evidence>
<dbReference type="PANTHER" id="PTHR38773:SF1">
    <property type="entry name" value="PROTEIN SPRT"/>
    <property type="match status" value="1"/>
</dbReference>
<feature type="domain" description="SprT-like" evidence="1">
    <location>
        <begin position="27"/>
        <end position="175"/>
    </location>
</feature>
<dbReference type="Proteomes" id="UP001165393">
    <property type="component" value="Unassembled WGS sequence"/>
</dbReference>
<gene>
    <name evidence="2" type="ORF">NAF29_10370</name>
</gene>
<organism evidence="2 3">
    <name type="scientific">Echinimonas agarilytica</name>
    <dbReference type="NCBI Taxonomy" id="1215918"/>
    <lineage>
        <taxon>Bacteria</taxon>
        <taxon>Pseudomonadati</taxon>
        <taxon>Pseudomonadota</taxon>
        <taxon>Gammaproteobacteria</taxon>
        <taxon>Alteromonadales</taxon>
        <taxon>Echinimonadaceae</taxon>
        <taxon>Echinimonas</taxon>
    </lineage>
</organism>
<comment type="caution">
    <text evidence="2">The sequence shown here is derived from an EMBL/GenBank/DDBJ whole genome shotgun (WGS) entry which is preliminary data.</text>
</comment>
<dbReference type="EMBL" id="JAMQGP010000004">
    <property type="protein sequence ID" value="MCM2680069.1"/>
    <property type="molecule type" value="Genomic_DNA"/>
</dbReference>
<keyword evidence="2" id="KW-0482">Metalloprotease</keyword>
<keyword evidence="3" id="KW-1185">Reference proteome</keyword>
<protein>
    <submittedName>
        <fullName evidence="2">SprT family zinc-dependent metalloprotease</fullName>
    </submittedName>
</protein>
<dbReference type="RefSeq" id="WP_251261495.1">
    <property type="nucleotide sequence ID" value="NZ_JAMQGP010000004.1"/>
</dbReference>
<dbReference type="Pfam" id="PF17283">
    <property type="entry name" value="Zn_ribbon_SprT"/>
    <property type="match status" value="1"/>
</dbReference>